<dbReference type="Proteomes" id="UP000276953">
    <property type="component" value="Unassembled WGS sequence"/>
</dbReference>
<feature type="chain" id="PRO_5019488820" evidence="1">
    <location>
        <begin position="26"/>
        <end position="108"/>
    </location>
</feature>
<dbReference type="InterPro" id="IPR046601">
    <property type="entry name" value="DUF6660"/>
</dbReference>
<protein>
    <submittedName>
        <fullName evidence="2">Uncharacterized protein</fullName>
    </submittedName>
</protein>
<dbReference type="EMBL" id="RYFC01000001">
    <property type="protein sequence ID" value="RTZ49981.1"/>
    <property type="molecule type" value="Genomic_DNA"/>
</dbReference>
<name>A0A432E046_9FLAO</name>
<feature type="signal peptide" evidence="1">
    <location>
        <begin position="1"/>
        <end position="25"/>
    </location>
</feature>
<keyword evidence="1" id="KW-0732">Signal</keyword>
<dbReference type="Pfam" id="PF20365">
    <property type="entry name" value="DUF6660"/>
    <property type="match status" value="1"/>
</dbReference>
<sequence>MKFFRLILTIYFTALLVMPCNNVKAQSNLDKSFSLSMDAENSHSEDKEDNCSPLCICNCCRMIVIYFKTEPFINFPKDIKSNFSKKIDFKKNDFAYLVYDQIWQPPKI</sequence>
<dbReference type="AlphaFoldDB" id="A0A432E046"/>
<accession>A0A432E046</accession>
<comment type="caution">
    <text evidence="2">The sequence shown here is derived from an EMBL/GenBank/DDBJ whole genome shotgun (WGS) entry which is preliminary data.</text>
</comment>
<evidence type="ECO:0000313" key="2">
    <source>
        <dbReference type="EMBL" id="RTZ49981.1"/>
    </source>
</evidence>
<reference evidence="2 3" key="1">
    <citation type="submission" date="2018-12" db="EMBL/GenBank/DDBJ databases">
        <title>Draft Genome Sequence of Chryseobacterium arthrosphaerae strain ED882-96 Isolated from the Blood of a Patient with Liver Cirrhosis in Taiwan.</title>
        <authorList>
            <person name="Lin J.-N."/>
            <person name="Lai C.-H."/>
            <person name="Yang C.-H."/>
            <person name="Huang Y.-H."/>
        </authorList>
    </citation>
    <scope>NUCLEOTIDE SEQUENCE [LARGE SCALE GENOMIC DNA]</scope>
    <source>
        <strain evidence="2 3">ED882-96</strain>
    </source>
</reference>
<proteinExistence type="predicted"/>
<organism evidence="2 3">
    <name type="scientific">Chryseobacterium arthrosphaerae</name>
    <dbReference type="NCBI Taxonomy" id="651561"/>
    <lineage>
        <taxon>Bacteria</taxon>
        <taxon>Pseudomonadati</taxon>
        <taxon>Bacteroidota</taxon>
        <taxon>Flavobacteriia</taxon>
        <taxon>Flavobacteriales</taxon>
        <taxon>Weeksellaceae</taxon>
        <taxon>Chryseobacterium group</taxon>
        <taxon>Chryseobacterium</taxon>
    </lineage>
</organism>
<gene>
    <name evidence="2" type="ORF">EJ377_07695</name>
</gene>
<evidence type="ECO:0000313" key="3">
    <source>
        <dbReference type="Proteomes" id="UP000276953"/>
    </source>
</evidence>
<evidence type="ECO:0000256" key="1">
    <source>
        <dbReference type="SAM" id="SignalP"/>
    </source>
</evidence>